<name>A0A4Z2FNG6_9TELE</name>
<protein>
    <submittedName>
        <fullName evidence="1">Uncharacterized protein</fullName>
    </submittedName>
</protein>
<proteinExistence type="predicted"/>
<reference evidence="1 2" key="1">
    <citation type="submission" date="2019-03" db="EMBL/GenBank/DDBJ databases">
        <title>First draft genome of Liparis tanakae, snailfish: a comprehensive survey of snailfish specific genes.</title>
        <authorList>
            <person name="Kim W."/>
            <person name="Song I."/>
            <person name="Jeong J.-H."/>
            <person name="Kim D."/>
            <person name="Kim S."/>
            <person name="Ryu S."/>
            <person name="Song J.Y."/>
            <person name="Lee S.K."/>
        </authorList>
    </citation>
    <scope>NUCLEOTIDE SEQUENCE [LARGE SCALE GENOMIC DNA]</scope>
    <source>
        <tissue evidence="1">Muscle</tissue>
    </source>
</reference>
<dbReference type="EMBL" id="SRLO01001076">
    <property type="protein sequence ID" value="TNN41872.1"/>
    <property type="molecule type" value="Genomic_DNA"/>
</dbReference>
<dbReference type="Proteomes" id="UP000314294">
    <property type="component" value="Unassembled WGS sequence"/>
</dbReference>
<keyword evidence="2" id="KW-1185">Reference proteome</keyword>
<sequence>MYDSFNTATGSTLYLPVHKGAGDVAAAMAPDVSERSPRAPPLCHTGWITVSATSTVSPPDLGPNWKYLIRRRQVGAACLISGDTSSAVLGGPSPSPAATALTAMNQPTLRLTTVRLVPAVVAVAHEVASPVGGVAPRGPGGSG</sequence>
<gene>
    <name evidence="1" type="ORF">EYF80_047969</name>
</gene>
<evidence type="ECO:0000313" key="2">
    <source>
        <dbReference type="Proteomes" id="UP000314294"/>
    </source>
</evidence>
<organism evidence="1 2">
    <name type="scientific">Liparis tanakae</name>
    <name type="common">Tanaka's snailfish</name>
    <dbReference type="NCBI Taxonomy" id="230148"/>
    <lineage>
        <taxon>Eukaryota</taxon>
        <taxon>Metazoa</taxon>
        <taxon>Chordata</taxon>
        <taxon>Craniata</taxon>
        <taxon>Vertebrata</taxon>
        <taxon>Euteleostomi</taxon>
        <taxon>Actinopterygii</taxon>
        <taxon>Neopterygii</taxon>
        <taxon>Teleostei</taxon>
        <taxon>Neoteleostei</taxon>
        <taxon>Acanthomorphata</taxon>
        <taxon>Eupercaria</taxon>
        <taxon>Perciformes</taxon>
        <taxon>Cottioidei</taxon>
        <taxon>Cottales</taxon>
        <taxon>Liparidae</taxon>
        <taxon>Liparis</taxon>
    </lineage>
</organism>
<accession>A0A4Z2FNG6</accession>
<comment type="caution">
    <text evidence="1">The sequence shown here is derived from an EMBL/GenBank/DDBJ whole genome shotgun (WGS) entry which is preliminary data.</text>
</comment>
<dbReference type="AlphaFoldDB" id="A0A4Z2FNG6"/>
<evidence type="ECO:0000313" key="1">
    <source>
        <dbReference type="EMBL" id="TNN41872.1"/>
    </source>
</evidence>